<dbReference type="RefSeq" id="WP_191160381.1">
    <property type="nucleotide sequence ID" value="NZ_JACXAI010000029.1"/>
</dbReference>
<evidence type="ECO:0000256" key="1">
    <source>
        <dbReference type="ARBA" id="ARBA00008876"/>
    </source>
</evidence>
<comment type="similarity">
    <text evidence="1">Belongs to the class-I fumarase family.</text>
</comment>
<dbReference type="NCBIfam" id="TIGR00723">
    <property type="entry name" value="ttdB_fumA_fumB"/>
    <property type="match status" value="1"/>
</dbReference>
<dbReference type="Gene3D" id="3.20.130.10">
    <property type="entry name" value="Fe-S hydro-lyase, tartrate dehydratase beta-type, catalytic domain"/>
    <property type="match status" value="1"/>
</dbReference>
<protein>
    <submittedName>
        <fullName evidence="4">Fumarate hydratase C-terminal domain-containing protein</fullName>
    </submittedName>
</protein>
<dbReference type="PANTHER" id="PTHR43351:SF2">
    <property type="entry name" value="L(+)-TARTRATE DEHYDRATASE SUBUNIT BETA-RELATED"/>
    <property type="match status" value="1"/>
</dbReference>
<gene>
    <name evidence="4" type="ORF">IC621_19000</name>
</gene>
<dbReference type="AlphaFoldDB" id="A0A926NDL2"/>
<dbReference type="InterPro" id="IPR036660">
    <property type="entry name" value="Fe-S_hydroAse_TtdB_cat_sf"/>
</dbReference>
<dbReference type="InterPro" id="IPR004647">
    <property type="entry name" value="Fe-S_hydro-lyase_TtdB-typ_cat"/>
</dbReference>
<evidence type="ECO:0000256" key="2">
    <source>
        <dbReference type="ARBA" id="ARBA00023239"/>
    </source>
</evidence>
<dbReference type="Pfam" id="PF05683">
    <property type="entry name" value="Fumerase_C"/>
    <property type="match status" value="1"/>
</dbReference>
<keyword evidence="5" id="KW-1185">Reference proteome</keyword>
<comment type="caution">
    <text evidence="4">The sequence shown here is derived from an EMBL/GenBank/DDBJ whole genome shotgun (WGS) entry which is preliminary data.</text>
</comment>
<feature type="domain" description="Fe-S hydro-lyase tartrate dehydratase beta-type catalytic" evidence="3">
    <location>
        <begin position="3"/>
        <end position="184"/>
    </location>
</feature>
<evidence type="ECO:0000313" key="5">
    <source>
        <dbReference type="Proteomes" id="UP000626844"/>
    </source>
</evidence>
<dbReference type="Proteomes" id="UP000626844">
    <property type="component" value="Unassembled WGS sequence"/>
</dbReference>
<proteinExistence type="inferred from homology"/>
<organism evidence="4 5">
    <name type="scientific">Metabacillus arenae</name>
    <dbReference type="NCBI Taxonomy" id="2771434"/>
    <lineage>
        <taxon>Bacteria</taxon>
        <taxon>Bacillati</taxon>
        <taxon>Bacillota</taxon>
        <taxon>Bacilli</taxon>
        <taxon>Bacillales</taxon>
        <taxon>Bacillaceae</taxon>
        <taxon>Metabacillus</taxon>
    </lineage>
</organism>
<dbReference type="PANTHER" id="PTHR43351">
    <property type="entry name" value="L(+)-TARTRATE DEHYDRATASE SUBUNIT BETA"/>
    <property type="match status" value="1"/>
</dbReference>
<evidence type="ECO:0000259" key="3">
    <source>
        <dbReference type="Pfam" id="PF05683"/>
    </source>
</evidence>
<dbReference type="SUPFAM" id="SSF117457">
    <property type="entry name" value="FumA C-terminal domain-like"/>
    <property type="match status" value="1"/>
</dbReference>
<name>A0A926NDL2_9BACI</name>
<dbReference type="EMBL" id="JACXAI010000029">
    <property type="protein sequence ID" value="MBD1382312.1"/>
    <property type="molecule type" value="Genomic_DNA"/>
</dbReference>
<sequence>MAERVELGTRVSEADIRQLRIGQKVYLTGTFFTVMRPWHFTRSLELLRRGEPLPMAVNDSFLGHCGAVYRERADGTLKVTEVGPTTSSKFNEFTPEFIKLSGIRGVIGKGGMDKATQVAMQEHGAVYLSMIGGCTATYTCGVEGIVRKYWEQPNWTENVLELKVRNFGPLFVGIDANGNSVYEEARARTEAAMLQMNRRLFHQ</sequence>
<dbReference type="GO" id="GO:0016836">
    <property type="term" value="F:hydro-lyase activity"/>
    <property type="evidence" value="ECO:0007669"/>
    <property type="project" value="InterPro"/>
</dbReference>
<evidence type="ECO:0000313" key="4">
    <source>
        <dbReference type="EMBL" id="MBD1382312.1"/>
    </source>
</evidence>
<reference evidence="4" key="1">
    <citation type="submission" date="2020-09" db="EMBL/GenBank/DDBJ databases">
        <title>A novel bacterium of genus Bacillus, isolated from South China Sea.</title>
        <authorList>
            <person name="Huang H."/>
            <person name="Mo K."/>
            <person name="Hu Y."/>
        </authorList>
    </citation>
    <scope>NUCLEOTIDE SEQUENCE</scope>
    <source>
        <strain evidence="4">IB182487</strain>
    </source>
</reference>
<accession>A0A926NDL2</accession>
<keyword evidence="2" id="KW-0456">Lyase</keyword>